<feature type="transmembrane region" description="Helical" evidence="6">
    <location>
        <begin position="524"/>
        <end position="546"/>
    </location>
</feature>
<evidence type="ECO:0000256" key="4">
    <source>
        <dbReference type="ARBA" id="ARBA00023242"/>
    </source>
</evidence>
<evidence type="ECO:0000259" key="7">
    <source>
        <dbReference type="PROSITE" id="PS50048"/>
    </source>
</evidence>
<evidence type="ECO:0000256" key="6">
    <source>
        <dbReference type="SAM" id="Phobius"/>
    </source>
</evidence>
<evidence type="ECO:0000256" key="1">
    <source>
        <dbReference type="ARBA" id="ARBA00023015"/>
    </source>
</evidence>
<keyword evidence="6" id="KW-0472">Membrane</keyword>
<dbReference type="InterPro" id="IPR036864">
    <property type="entry name" value="Zn2-C6_fun-type_DNA-bd_sf"/>
</dbReference>
<gene>
    <name evidence="8" type="ORF">BJY01DRAFT_186393</name>
</gene>
<keyword evidence="9" id="KW-1185">Reference proteome</keyword>
<dbReference type="Proteomes" id="UP001610446">
    <property type="component" value="Unassembled WGS sequence"/>
</dbReference>
<dbReference type="InterPro" id="IPR050987">
    <property type="entry name" value="AtrR-like"/>
</dbReference>
<dbReference type="PROSITE" id="PS50048">
    <property type="entry name" value="ZN2_CY6_FUNGAL_2"/>
    <property type="match status" value="1"/>
</dbReference>
<sequence>MLPDRFLPEQSACDFCHGRKIKCNRQAPCDNCIDALVECRRDRPRRSRRLKGSRISSLNRRLLALERGAATLPGDLGPTASGSPSREPVAPAASGRESIVPPNDADRQLNIPARSRPETTAFKDSVAQQTSEGSKFLRQELEWNGMIGQDRSVVLKRAIDFVSRISNVEDPSSTTGRLQPSTTGGDSEPHKFPPELLYMLTMNPEPEPGLMKRSFWPDHVSVATLEKMCLSIMEEKVDQQTLVCYRICAYMKALNTISRLPRRDRSAPVRHHLEQSKKQYESEIHRALGELDFLAPPSLSFLQALLSGALFMQNQGDMSRGWTLTAFASRTLVSLNYHTIDKYVSSDRSMQDVYGALYICYYLDKILSVLLLRPPSLPKLKIKPADLVRLEPQLPLSACVKVMVCLGQIQEGVLDVIFSHSEKEKNDQVIIVDALVREMYQVRTLMDEPQCQALARETHFEWLAIEFGYYALLASVLHLQQRVVQGSLARQECLHAARQSLVQLTKLQDEISIRKNFLDEYPYFLTWTLLFFPLSPFFVVFCNVIYTRNSEDYSLLSTVTRGISRFSNQSRPVAELHKLFSAFLGLCETLFQKSRAPDLGVISSSQSFDTGPTTTLIQPDSAPGTGNLLDETLPLSRYGLPVGSNLPQAADDVGQDQAVFYGQPGEVGPSDDELMWDLLRSQPWLGWMRSDA</sequence>
<accession>A0ABR4JXM9</accession>
<keyword evidence="6" id="KW-0812">Transmembrane</keyword>
<evidence type="ECO:0000256" key="5">
    <source>
        <dbReference type="SAM" id="MobiDB-lite"/>
    </source>
</evidence>
<evidence type="ECO:0000313" key="8">
    <source>
        <dbReference type="EMBL" id="KAL2844571.1"/>
    </source>
</evidence>
<keyword evidence="4" id="KW-0539">Nucleus</keyword>
<proteinExistence type="predicted"/>
<keyword evidence="3" id="KW-0804">Transcription</keyword>
<name>A0ABR4JXM9_9EURO</name>
<protein>
    <recommendedName>
        <fullName evidence="7">Zn(2)-C6 fungal-type domain-containing protein</fullName>
    </recommendedName>
</protein>
<dbReference type="Gene3D" id="4.10.240.10">
    <property type="entry name" value="Zn(2)-C6 fungal-type DNA-binding domain"/>
    <property type="match status" value="1"/>
</dbReference>
<evidence type="ECO:0000256" key="2">
    <source>
        <dbReference type="ARBA" id="ARBA00023125"/>
    </source>
</evidence>
<dbReference type="SMART" id="SM00066">
    <property type="entry name" value="GAL4"/>
    <property type="match status" value="1"/>
</dbReference>
<keyword evidence="2" id="KW-0238">DNA-binding</keyword>
<dbReference type="PANTHER" id="PTHR46910:SF5">
    <property type="entry name" value="ZN(II)2CYS6 TRANSCRIPTION FACTOR (EUROFUNG)"/>
    <property type="match status" value="1"/>
</dbReference>
<feature type="region of interest" description="Disordered" evidence="5">
    <location>
        <begin position="69"/>
        <end position="131"/>
    </location>
</feature>
<dbReference type="InterPro" id="IPR001138">
    <property type="entry name" value="Zn2Cys6_DnaBD"/>
</dbReference>
<feature type="compositionally biased region" description="Polar residues" evidence="5">
    <location>
        <begin position="168"/>
        <end position="185"/>
    </location>
</feature>
<feature type="domain" description="Zn(2)-C6 fungal-type" evidence="7">
    <location>
        <begin position="12"/>
        <end position="41"/>
    </location>
</feature>
<dbReference type="PANTHER" id="PTHR46910">
    <property type="entry name" value="TRANSCRIPTION FACTOR PDR1"/>
    <property type="match status" value="1"/>
</dbReference>
<comment type="caution">
    <text evidence="8">The sequence shown here is derived from an EMBL/GenBank/DDBJ whole genome shotgun (WGS) entry which is preliminary data.</text>
</comment>
<keyword evidence="6" id="KW-1133">Transmembrane helix</keyword>
<dbReference type="PROSITE" id="PS00463">
    <property type="entry name" value="ZN2_CY6_FUNGAL_1"/>
    <property type="match status" value="1"/>
</dbReference>
<evidence type="ECO:0000256" key="3">
    <source>
        <dbReference type="ARBA" id="ARBA00023163"/>
    </source>
</evidence>
<dbReference type="CDD" id="cd00067">
    <property type="entry name" value="GAL4"/>
    <property type="match status" value="1"/>
</dbReference>
<reference evidence="8 9" key="1">
    <citation type="submission" date="2024-07" db="EMBL/GenBank/DDBJ databases">
        <title>Section-level genome sequencing and comparative genomics of Aspergillus sections Usti and Cavernicolus.</title>
        <authorList>
            <consortium name="Lawrence Berkeley National Laboratory"/>
            <person name="Nybo J.L."/>
            <person name="Vesth T.C."/>
            <person name="Theobald S."/>
            <person name="Frisvad J.C."/>
            <person name="Larsen T.O."/>
            <person name="Kjaerboelling I."/>
            <person name="Rothschild-Mancinelli K."/>
            <person name="Lyhne E.K."/>
            <person name="Kogle M.E."/>
            <person name="Barry K."/>
            <person name="Clum A."/>
            <person name="Na H."/>
            <person name="Ledsgaard L."/>
            <person name="Lin J."/>
            <person name="Lipzen A."/>
            <person name="Kuo A."/>
            <person name="Riley R."/>
            <person name="Mondo S."/>
            <person name="Labutti K."/>
            <person name="Haridas S."/>
            <person name="Pangalinan J."/>
            <person name="Salamov A.A."/>
            <person name="Simmons B.A."/>
            <person name="Magnuson J.K."/>
            <person name="Chen J."/>
            <person name="Drula E."/>
            <person name="Henrissat B."/>
            <person name="Wiebenga A."/>
            <person name="Lubbers R.J."/>
            <person name="Gomes A.C."/>
            <person name="Makela M.R."/>
            <person name="Stajich J."/>
            <person name="Grigoriev I.V."/>
            <person name="Mortensen U.H."/>
            <person name="De Vries R.P."/>
            <person name="Baker S.E."/>
            <person name="Andersen M.R."/>
        </authorList>
    </citation>
    <scope>NUCLEOTIDE SEQUENCE [LARGE SCALE GENOMIC DNA]</scope>
    <source>
        <strain evidence="8 9">CBS 123904</strain>
    </source>
</reference>
<feature type="region of interest" description="Disordered" evidence="5">
    <location>
        <begin position="168"/>
        <end position="189"/>
    </location>
</feature>
<dbReference type="SUPFAM" id="SSF57701">
    <property type="entry name" value="Zn2/Cys6 DNA-binding domain"/>
    <property type="match status" value="1"/>
</dbReference>
<keyword evidence="1" id="KW-0805">Transcription regulation</keyword>
<organism evidence="8 9">
    <name type="scientific">Aspergillus pseudoustus</name>
    <dbReference type="NCBI Taxonomy" id="1810923"/>
    <lineage>
        <taxon>Eukaryota</taxon>
        <taxon>Fungi</taxon>
        <taxon>Dikarya</taxon>
        <taxon>Ascomycota</taxon>
        <taxon>Pezizomycotina</taxon>
        <taxon>Eurotiomycetes</taxon>
        <taxon>Eurotiomycetidae</taxon>
        <taxon>Eurotiales</taxon>
        <taxon>Aspergillaceae</taxon>
        <taxon>Aspergillus</taxon>
        <taxon>Aspergillus subgen. Nidulantes</taxon>
    </lineage>
</organism>
<evidence type="ECO:0000313" key="9">
    <source>
        <dbReference type="Proteomes" id="UP001610446"/>
    </source>
</evidence>
<dbReference type="Pfam" id="PF00172">
    <property type="entry name" value="Zn_clus"/>
    <property type="match status" value="1"/>
</dbReference>
<dbReference type="EMBL" id="JBFXLU010000079">
    <property type="protein sequence ID" value="KAL2844571.1"/>
    <property type="molecule type" value="Genomic_DNA"/>
</dbReference>
<dbReference type="CDD" id="cd12148">
    <property type="entry name" value="fungal_TF_MHR"/>
    <property type="match status" value="1"/>
</dbReference>